<feature type="region of interest" description="Disordered" evidence="1">
    <location>
        <begin position="1"/>
        <end position="25"/>
    </location>
</feature>
<feature type="compositionally biased region" description="Low complexity" evidence="1">
    <location>
        <begin position="11"/>
        <end position="25"/>
    </location>
</feature>
<name>A0A4Z2GBD6_9TELE</name>
<protein>
    <recommendedName>
        <fullName evidence="2">RNA polymerase II elongation factor ELL N-terminal domain-containing protein</fullName>
    </recommendedName>
</protein>
<dbReference type="InterPro" id="IPR019464">
    <property type="entry name" value="ELL_N"/>
</dbReference>
<dbReference type="Pfam" id="PF10390">
    <property type="entry name" value="ELL"/>
    <property type="match status" value="1"/>
</dbReference>
<gene>
    <name evidence="3" type="ORF">EYF80_039560</name>
</gene>
<evidence type="ECO:0000313" key="3">
    <source>
        <dbReference type="EMBL" id="TNN50223.1"/>
    </source>
</evidence>
<dbReference type="AlphaFoldDB" id="A0A4Z2GBD6"/>
<sequence>MHREELRYGLRCGTSRTGPGRTGPGRTLYHVKLTDTAIRALEAYQKLKSPLDLLAPSPGSRPPAGPAGTAGKEEPVSCLLGSLLPLCFKISLPSEPSICFKGNQGKELQTPFLSRQDEPSGGGEFCEGARVRLADWIKPVAACALSECFVRILG</sequence>
<keyword evidence="4" id="KW-1185">Reference proteome</keyword>
<organism evidence="3 4">
    <name type="scientific">Liparis tanakae</name>
    <name type="common">Tanaka's snailfish</name>
    <dbReference type="NCBI Taxonomy" id="230148"/>
    <lineage>
        <taxon>Eukaryota</taxon>
        <taxon>Metazoa</taxon>
        <taxon>Chordata</taxon>
        <taxon>Craniata</taxon>
        <taxon>Vertebrata</taxon>
        <taxon>Euteleostomi</taxon>
        <taxon>Actinopterygii</taxon>
        <taxon>Neopterygii</taxon>
        <taxon>Teleostei</taxon>
        <taxon>Neoteleostei</taxon>
        <taxon>Acanthomorphata</taxon>
        <taxon>Eupercaria</taxon>
        <taxon>Perciformes</taxon>
        <taxon>Cottioidei</taxon>
        <taxon>Cottales</taxon>
        <taxon>Liparidae</taxon>
        <taxon>Liparis</taxon>
    </lineage>
</organism>
<reference evidence="3 4" key="1">
    <citation type="submission" date="2019-03" db="EMBL/GenBank/DDBJ databases">
        <title>First draft genome of Liparis tanakae, snailfish: a comprehensive survey of snailfish specific genes.</title>
        <authorList>
            <person name="Kim W."/>
            <person name="Song I."/>
            <person name="Jeong J.-H."/>
            <person name="Kim D."/>
            <person name="Kim S."/>
            <person name="Ryu S."/>
            <person name="Song J.Y."/>
            <person name="Lee S.K."/>
        </authorList>
    </citation>
    <scope>NUCLEOTIDE SEQUENCE [LARGE SCALE GENOMIC DNA]</scope>
    <source>
        <tissue evidence="3">Muscle</tissue>
    </source>
</reference>
<feature type="domain" description="RNA polymerase II elongation factor ELL N-terminal" evidence="2">
    <location>
        <begin position="5"/>
        <end position="49"/>
    </location>
</feature>
<comment type="caution">
    <text evidence="3">The sequence shown here is derived from an EMBL/GenBank/DDBJ whole genome shotgun (WGS) entry which is preliminary data.</text>
</comment>
<dbReference type="GO" id="GO:0006368">
    <property type="term" value="P:transcription elongation by RNA polymerase II"/>
    <property type="evidence" value="ECO:0007669"/>
    <property type="project" value="InterPro"/>
</dbReference>
<evidence type="ECO:0000259" key="2">
    <source>
        <dbReference type="Pfam" id="PF10390"/>
    </source>
</evidence>
<accession>A0A4Z2GBD6</accession>
<dbReference type="GO" id="GO:0008023">
    <property type="term" value="C:transcription elongation factor complex"/>
    <property type="evidence" value="ECO:0007669"/>
    <property type="project" value="InterPro"/>
</dbReference>
<dbReference type="Proteomes" id="UP000314294">
    <property type="component" value="Unassembled WGS sequence"/>
</dbReference>
<dbReference type="OrthoDB" id="6284217at2759"/>
<dbReference type="EMBL" id="SRLO01000626">
    <property type="protein sequence ID" value="TNN50223.1"/>
    <property type="molecule type" value="Genomic_DNA"/>
</dbReference>
<proteinExistence type="predicted"/>
<evidence type="ECO:0000313" key="4">
    <source>
        <dbReference type="Proteomes" id="UP000314294"/>
    </source>
</evidence>
<feature type="region of interest" description="Disordered" evidence="1">
    <location>
        <begin position="52"/>
        <end position="73"/>
    </location>
</feature>
<evidence type="ECO:0000256" key="1">
    <source>
        <dbReference type="SAM" id="MobiDB-lite"/>
    </source>
</evidence>